<name>A0A4S8L6B1_DENBC</name>
<evidence type="ECO:0000313" key="2">
    <source>
        <dbReference type="Proteomes" id="UP000297245"/>
    </source>
</evidence>
<accession>A0A4S8L6B1</accession>
<dbReference type="EMBL" id="ML179618">
    <property type="protein sequence ID" value="THU84156.1"/>
    <property type="molecule type" value="Genomic_DNA"/>
</dbReference>
<evidence type="ECO:0000313" key="1">
    <source>
        <dbReference type="EMBL" id="THU84156.1"/>
    </source>
</evidence>
<protein>
    <submittedName>
        <fullName evidence="1">Uncharacterized protein</fullName>
    </submittedName>
</protein>
<organism evidence="1 2">
    <name type="scientific">Dendrothele bispora (strain CBS 962.96)</name>
    <dbReference type="NCBI Taxonomy" id="1314807"/>
    <lineage>
        <taxon>Eukaryota</taxon>
        <taxon>Fungi</taxon>
        <taxon>Dikarya</taxon>
        <taxon>Basidiomycota</taxon>
        <taxon>Agaricomycotina</taxon>
        <taxon>Agaricomycetes</taxon>
        <taxon>Agaricomycetidae</taxon>
        <taxon>Agaricales</taxon>
        <taxon>Agaricales incertae sedis</taxon>
        <taxon>Dendrothele</taxon>
    </lineage>
</organism>
<reference evidence="1 2" key="1">
    <citation type="journal article" date="2019" name="Nat. Ecol. Evol.">
        <title>Megaphylogeny resolves global patterns of mushroom evolution.</title>
        <authorList>
            <person name="Varga T."/>
            <person name="Krizsan K."/>
            <person name="Foldi C."/>
            <person name="Dima B."/>
            <person name="Sanchez-Garcia M."/>
            <person name="Sanchez-Ramirez S."/>
            <person name="Szollosi G.J."/>
            <person name="Szarkandi J.G."/>
            <person name="Papp V."/>
            <person name="Albert L."/>
            <person name="Andreopoulos W."/>
            <person name="Angelini C."/>
            <person name="Antonin V."/>
            <person name="Barry K.W."/>
            <person name="Bougher N.L."/>
            <person name="Buchanan P."/>
            <person name="Buyck B."/>
            <person name="Bense V."/>
            <person name="Catcheside P."/>
            <person name="Chovatia M."/>
            <person name="Cooper J."/>
            <person name="Damon W."/>
            <person name="Desjardin D."/>
            <person name="Finy P."/>
            <person name="Geml J."/>
            <person name="Haridas S."/>
            <person name="Hughes K."/>
            <person name="Justo A."/>
            <person name="Karasinski D."/>
            <person name="Kautmanova I."/>
            <person name="Kiss B."/>
            <person name="Kocsube S."/>
            <person name="Kotiranta H."/>
            <person name="LaButti K.M."/>
            <person name="Lechner B.E."/>
            <person name="Liimatainen K."/>
            <person name="Lipzen A."/>
            <person name="Lukacs Z."/>
            <person name="Mihaltcheva S."/>
            <person name="Morgado L.N."/>
            <person name="Niskanen T."/>
            <person name="Noordeloos M.E."/>
            <person name="Ohm R.A."/>
            <person name="Ortiz-Santana B."/>
            <person name="Ovrebo C."/>
            <person name="Racz N."/>
            <person name="Riley R."/>
            <person name="Savchenko A."/>
            <person name="Shiryaev A."/>
            <person name="Soop K."/>
            <person name="Spirin V."/>
            <person name="Szebenyi C."/>
            <person name="Tomsovsky M."/>
            <person name="Tulloss R.E."/>
            <person name="Uehling J."/>
            <person name="Grigoriev I.V."/>
            <person name="Vagvolgyi C."/>
            <person name="Papp T."/>
            <person name="Martin F.M."/>
            <person name="Miettinen O."/>
            <person name="Hibbett D.S."/>
            <person name="Nagy L.G."/>
        </authorList>
    </citation>
    <scope>NUCLEOTIDE SEQUENCE [LARGE SCALE GENOMIC DNA]</scope>
    <source>
        <strain evidence="1 2">CBS 962.96</strain>
    </source>
</reference>
<gene>
    <name evidence="1" type="ORF">K435DRAFT_605304</name>
</gene>
<proteinExistence type="predicted"/>
<feature type="non-terminal residue" evidence="1">
    <location>
        <position position="1"/>
    </location>
</feature>
<sequence length="54" mass="6521">LILLDIDVQKIQHGISGFLRQEFRELMLLNELTELRYNHKLDPRVYRGTRNQLL</sequence>
<keyword evidence="2" id="KW-1185">Reference proteome</keyword>
<dbReference type="OrthoDB" id="3247165at2759"/>
<feature type="non-terminal residue" evidence="1">
    <location>
        <position position="54"/>
    </location>
</feature>
<dbReference type="Proteomes" id="UP000297245">
    <property type="component" value="Unassembled WGS sequence"/>
</dbReference>
<dbReference type="AlphaFoldDB" id="A0A4S8L6B1"/>